<dbReference type="PATRIC" id="fig|1007676.4.peg.262"/>
<sequence length="89" mass="10540">MMMRESDQFVKAFTKNYNQDKFLRLQVVRNTDRSTVTMYIEQSSGKMICCKKSHKIFVMNLLSDQELKRFMHTCMNNLPIATYDMDNVG</sequence>
<evidence type="ECO:0000313" key="1">
    <source>
        <dbReference type="EMBL" id="AKP66311.1"/>
    </source>
</evidence>
<reference evidence="2" key="1">
    <citation type="submission" date="2015-07" db="EMBL/GenBank/DDBJ databases">
        <title>Lactobacillus ginsenosidimutans/EMML 3141/ whole genome sequencing.</title>
        <authorList>
            <person name="Kim M.K."/>
            <person name="Im W.-T."/>
            <person name="Srinivasan S."/>
            <person name="Lee J.-J."/>
        </authorList>
    </citation>
    <scope>NUCLEOTIDE SEQUENCE [LARGE SCALE GENOMIC DNA]</scope>
    <source>
        <strain evidence="2">EMML 3041</strain>
    </source>
</reference>
<dbReference type="RefSeq" id="WP_048702594.1">
    <property type="nucleotide sequence ID" value="NZ_CP012034.1"/>
</dbReference>
<accession>A0A0H4QH15</accession>
<dbReference type="KEGG" id="lgn:ABM34_01255"/>
<evidence type="ECO:0000313" key="2">
    <source>
        <dbReference type="Proteomes" id="UP000036106"/>
    </source>
</evidence>
<dbReference type="EMBL" id="CP012034">
    <property type="protein sequence ID" value="AKP66311.1"/>
    <property type="molecule type" value="Genomic_DNA"/>
</dbReference>
<proteinExistence type="predicted"/>
<dbReference type="OrthoDB" id="2299530at2"/>
<keyword evidence="2" id="KW-1185">Reference proteome</keyword>
<organism evidence="1 2">
    <name type="scientific">Companilactobacillus ginsenosidimutans</name>
    <dbReference type="NCBI Taxonomy" id="1007676"/>
    <lineage>
        <taxon>Bacteria</taxon>
        <taxon>Bacillati</taxon>
        <taxon>Bacillota</taxon>
        <taxon>Bacilli</taxon>
        <taxon>Lactobacillales</taxon>
        <taxon>Lactobacillaceae</taxon>
        <taxon>Companilactobacillus</taxon>
    </lineage>
</organism>
<protein>
    <submittedName>
        <fullName evidence="1">Uncharacterized protein</fullName>
    </submittedName>
</protein>
<name>A0A0H4QH15_9LACO</name>
<gene>
    <name evidence="1" type="ORF">ABM34_01255</name>
</gene>
<dbReference type="AlphaFoldDB" id="A0A0H4QH15"/>
<dbReference type="Proteomes" id="UP000036106">
    <property type="component" value="Chromosome"/>
</dbReference>